<proteinExistence type="predicted"/>
<reference evidence="2" key="1">
    <citation type="submission" date="2022-12" db="EMBL/GenBank/DDBJ databases">
        <authorList>
            <person name="Wang J."/>
        </authorList>
    </citation>
    <scope>NUCLEOTIDE SEQUENCE</scope>
    <source>
        <strain evidence="2">HY-45-18</strain>
    </source>
</reference>
<comment type="caution">
    <text evidence="2">The sequence shown here is derived from an EMBL/GenBank/DDBJ whole genome shotgun (WGS) entry which is preliminary data.</text>
</comment>
<dbReference type="EMBL" id="JAPQER010000003">
    <property type="protein sequence ID" value="MCY6484403.1"/>
    <property type="molecule type" value="Genomic_DNA"/>
</dbReference>
<keyword evidence="3" id="KW-1185">Reference proteome</keyword>
<keyword evidence="1" id="KW-0175">Coiled coil</keyword>
<protein>
    <submittedName>
        <fullName evidence="2">Uncharacterized protein</fullName>
    </submittedName>
</protein>
<evidence type="ECO:0000256" key="1">
    <source>
        <dbReference type="SAM" id="Coils"/>
    </source>
</evidence>
<evidence type="ECO:0000313" key="3">
    <source>
        <dbReference type="Proteomes" id="UP001078443"/>
    </source>
</evidence>
<evidence type="ECO:0000313" key="2">
    <source>
        <dbReference type="EMBL" id="MCY6484403.1"/>
    </source>
</evidence>
<dbReference type="Gene3D" id="1.20.5.340">
    <property type="match status" value="1"/>
</dbReference>
<feature type="coiled-coil region" evidence="1">
    <location>
        <begin position="53"/>
        <end position="87"/>
    </location>
</feature>
<organism evidence="2 3">
    <name type="scientific">Clostridium aestuarii</name>
    <dbReference type="NCBI Taxonomy" id="338193"/>
    <lineage>
        <taxon>Bacteria</taxon>
        <taxon>Bacillati</taxon>
        <taxon>Bacillota</taxon>
        <taxon>Clostridia</taxon>
        <taxon>Eubacteriales</taxon>
        <taxon>Clostridiaceae</taxon>
        <taxon>Clostridium</taxon>
    </lineage>
</organism>
<accession>A0ABT4D2Y5</accession>
<name>A0ABT4D2Y5_9CLOT</name>
<dbReference type="Proteomes" id="UP001078443">
    <property type="component" value="Unassembled WGS sequence"/>
</dbReference>
<sequence length="90" mass="10483">MNLKNKTLSLIGILVFSLSFSYKIFISKQKYIAELDKISFEIENEISKKSKKITSIEKDITSLQTKLKLLENQTTTLKEKNKHYKSQLNI</sequence>
<gene>
    <name evidence="2" type="ORF">OW763_08535</name>
</gene>